<dbReference type="AlphaFoldDB" id="A0A9P1CH46"/>
<comment type="caution">
    <text evidence="1">The sequence shown here is derived from an EMBL/GenBank/DDBJ whole genome shotgun (WGS) entry which is preliminary data.</text>
</comment>
<evidence type="ECO:0000313" key="1">
    <source>
        <dbReference type="EMBL" id="CAI3991375.1"/>
    </source>
</evidence>
<reference evidence="2" key="2">
    <citation type="submission" date="2024-04" db="EMBL/GenBank/DDBJ databases">
        <authorList>
            <person name="Chen Y."/>
            <person name="Shah S."/>
            <person name="Dougan E. K."/>
            <person name="Thang M."/>
            <person name="Chan C."/>
        </authorList>
    </citation>
    <scope>NUCLEOTIDE SEQUENCE [LARGE SCALE GENOMIC DNA]</scope>
</reference>
<reference evidence="1" key="1">
    <citation type="submission" date="2022-10" db="EMBL/GenBank/DDBJ databases">
        <authorList>
            <person name="Chen Y."/>
            <person name="Dougan E. K."/>
            <person name="Chan C."/>
            <person name="Rhodes N."/>
            <person name="Thang M."/>
        </authorList>
    </citation>
    <scope>NUCLEOTIDE SEQUENCE</scope>
</reference>
<dbReference type="EMBL" id="CAMXCT010001585">
    <property type="protein sequence ID" value="CAI3991375.1"/>
    <property type="molecule type" value="Genomic_DNA"/>
</dbReference>
<gene>
    <name evidence="1" type="ORF">C1SCF055_LOCUS18292</name>
</gene>
<accession>A0A9P1CH46</accession>
<protein>
    <submittedName>
        <fullName evidence="1">Uncharacterized protein</fullName>
    </submittedName>
</protein>
<dbReference type="EMBL" id="CAMXCT030001585">
    <property type="protein sequence ID" value="CAL4778687.1"/>
    <property type="molecule type" value="Genomic_DNA"/>
</dbReference>
<organism evidence="1">
    <name type="scientific">Cladocopium goreaui</name>
    <dbReference type="NCBI Taxonomy" id="2562237"/>
    <lineage>
        <taxon>Eukaryota</taxon>
        <taxon>Sar</taxon>
        <taxon>Alveolata</taxon>
        <taxon>Dinophyceae</taxon>
        <taxon>Suessiales</taxon>
        <taxon>Symbiodiniaceae</taxon>
        <taxon>Cladocopium</taxon>
    </lineage>
</organism>
<dbReference type="Proteomes" id="UP001152797">
    <property type="component" value="Unassembled WGS sequence"/>
</dbReference>
<name>A0A9P1CH46_9DINO</name>
<sequence length="229" mass="25673">MRLACGKQCDDSHAMSSAHQRVLKEESQLDRLFGPPAGFGLRRRGSGCKVRTKKGLMEYSGNAVFELPKVLMMKFRAGHCAFLKRGRSKNAKIHVITNESTTGFHFAAVKYSASSGKYGNSTYDKTMLRLYHEIPDDGPLPDPNASGSGENANHITWWPVIILQLHDDSVQVAREVTPGHVYVIICFYQFGPGQWKSWRRDFHSSAVHGKGCMCINVWTHLKCFLSNIV</sequence>
<evidence type="ECO:0000313" key="2">
    <source>
        <dbReference type="EMBL" id="CAL1144750.1"/>
    </source>
</evidence>
<evidence type="ECO:0000313" key="3">
    <source>
        <dbReference type="Proteomes" id="UP001152797"/>
    </source>
</evidence>
<proteinExistence type="predicted"/>
<keyword evidence="3" id="KW-1185">Reference proteome</keyword>
<dbReference type="EMBL" id="CAMXCT020001585">
    <property type="protein sequence ID" value="CAL1144750.1"/>
    <property type="molecule type" value="Genomic_DNA"/>
</dbReference>